<gene>
    <name evidence="1" type="ORF">UFOPK1493_01885</name>
</gene>
<name>A0A6J6DKL4_9ZZZZ</name>
<dbReference type="Pfam" id="PF02620">
    <property type="entry name" value="YceD"/>
    <property type="match status" value="1"/>
</dbReference>
<dbReference type="InterPro" id="IPR003772">
    <property type="entry name" value="YceD"/>
</dbReference>
<reference evidence="1" key="1">
    <citation type="submission" date="2020-05" db="EMBL/GenBank/DDBJ databases">
        <authorList>
            <person name="Chiriac C."/>
            <person name="Salcher M."/>
            <person name="Ghai R."/>
            <person name="Kavagutti S V."/>
        </authorList>
    </citation>
    <scope>NUCLEOTIDE SEQUENCE</scope>
</reference>
<evidence type="ECO:0000313" key="1">
    <source>
        <dbReference type="EMBL" id="CAB4562613.1"/>
    </source>
</evidence>
<dbReference type="PANTHER" id="PTHR34374">
    <property type="entry name" value="LARGE RIBOSOMAL RNA SUBUNIT ACCUMULATION PROTEIN YCED HOMOLOG 1, CHLOROPLASTIC"/>
    <property type="match status" value="1"/>
</dbReference>
<accession>A0A6J6DKL4</accession>
<organism evidence="1">
    <name type="scientific">freshwater metagenome</name>
    <dbReference type="NCBI Taxonomy" id="449393"/>
    <lineage>
        <taxon>unclassified sequences</taxon>
        <taxon>metagenomes</taxon>
        <taxon>ecological metagenomes</taxon>
    </lineage>
</organism>
<dbReference type="EMBL" id="CAEZSR010000065">
    <property type="protein sequence ID" value="CAB4562613.1"/>
    <property type="molecule type" value="Genomic_DNA"/>
</dbReference>
<sequence length="170" mass="18581">MTNPLRVNAAELLRRPGTEKHLDLELAVADLAIDDDRFVASDPVRVLLRLESLTDGIVVTGEVVARWHGLCRRCAEPAGGELHSDVHELYQETVTDPDAFPLEGEQLDLEPMVRELLLLDAPRTPLCRDDCAGLCPQCGTDLNTGSCSCDDAPADPRWAALDQLKGIVED</sequence>
<proteinExistence type="predicted"/>
<dbReference type="PANTHER" id="PTHR34374:SF1">
    <property type="entry name" value="LARGE RIBOSOMAL RNA SUBUNIT ACCUMULATION PROTEIN YCED HOMOLOG 1, CHLOROPLASTIC"/>
    <property type="match status" value="1"/>
</dbReference>
<dbReference type="AlphaFoldDB" id="A0A6J6DKL4"/>
<protein>
    <submittedName>
        <fullName evidence="1">Unannotated protein</fullName>
    </submittedName>
</protein>